<dbReference type="SUPFAM" id="SSF47473">
    <property type="entry name" value="EF-hand"/>
    <property type="match status" value="1"/>
</dbReference>
<evidence type="ECO:0000256" key="3">
    <source>
        <dbReference type="SAM" id="MobiDB-lite"/>
    </source>
</evidence>
<keyword evidence="1" id="KW-0106">Calcium</keyword>
<name>A0A8J8T607_HALGN</name>
<evidence type="ECO:0000313" key="5">
    <source>
        <dbReference type="EMBL" id="TNV82623.1"/>
    </source>
</evidence>
<dbReference type="PROSITE" id="PS00018">
    <property type="entry name" value="EF_HAND_1"/>
    <property type="match status" value="1"/>
</dbReference>
<feature type="region of interest" description="Disordered" evidence="3">
    <location>
        <begin position="300"/>
        <end position="371"/>
    </location>
</feature>
<dbReference type="EMBL" id="RRYP01004742">
    <property type="protein sequence ID" value="TNV82623.1"/>
    <property type="molecule type" value="Genomic_DNA"/>
</dbReference>
<organism evidence="5 6">
    <name type="scientific">Halteria grandinella</name>
    <dbReference type="NCBI Taxonomy" id="5974"/>
    <lineage>
        <taxon>Eukaryota</taxon>
        <taxon>Sar</taxon>
        <taxon>Alveolata</taxon>
        <taxon>Ciliophora</taxon>
        <taxon>Intramacronucleata</taxon>
        <taxon>Spirotrichea</taxon>
        <taxon>Stichotrichia</taxon>
        <taxon>Sporadotrichida</taxon>
        <taxon>Halteriidae</taxon>
        <taxon>Halteria</taxon>
    </lineage>
</organism>
<keyword evidence="2" id="KW-0175">Coiled coil</keyword>
<sequence length="551" mass="62857">MLSKESLQTIQTISTKSAVTDISQMLGESEHLKDFSTKAWLRKLAKQQELIKPKYLMNEQEVAQNEKIERLFLKFDTDGSGALDSNELYELFKENGVEIDAEIIKEMFNNQAFTLRNFKDINTSPSSLLRFRDIMRRIRNNVKENNNKVFVPFSFESMMQLFGQNMDREACNTEIAELKKQLDKVVKNTSATKAEIDNLVRDKMESFIKMIATNDVTEADLANYDNKLYQKLIDRSKTVMPGDDMNSPIALYRFETMTSKMMKKNSVVMNKSPFAKKDRSVTIESQSNQNMVAQADDPYFEGHSIHSQSPRDASKRLPRSLAQAQSQSVNNSTEKFDWLNSSATPFDKRRVSGQGRTGNFGGKAATSTSNRDDQNVSALQLHLMGLTKRTFYTRKHVLDFLHRTEQKAKENAKKAVEDYVTASKQAEQSFMALQQQSQMSHSMIMNDPNDYSLLMKDDQYPLALEDSTNNRFHSRRNKQGQVFSTGVYKPPTNYFTGHLQNSSQNVLDVSLGKIQPPVLLNPNDKQDKKQLNPAFNGISPIKARRDSLEGL</sequence>
<dbReference type="InterPro" id="IPR002048">
    <property type="entry name" value="EF_hand_dom"/>
</dbReference>
<comment type="caution">
    <text evidence="5">The sequence shown here is derived from an EMBL/GenBank/DDBJ whole genome shotgun (WGS) entry which is preliminary data.</text>
</comment>
<feature type="domain" description="EF-hand" evidence="4">
    <location>
        <begin position="63"/>
        <end position="98"/>
    </location>
</feature>
<dbReference type="OrthoDB" id="66458at2759"/>
<accession>A0A8J8T607</accession>
<keyword evidence="6" id="KW-1185">Reference proteome</keyword>
<protein>
    <recommendedName>
        <fullName evidence="4">EF-hand domain-containing protein</fullName>
    </recommendedName>
</protein>
<feature type="coiled-coil region" evidence="2">
    <location>
        <begin position="168"/>
        <end position="195"/>
    </location>
</feature>
<dbReference type="InterPro" id="IPR011992">
    <property type="entry name" value="EF-hand-dom_pair"/>
</dbReference>
<evidence type="ECO:0000259" key="4">
    <source>
        <dbReference type="PROSITE" id="PS50222"/>
    </source>
</evidence>
<dbReference type="AlphaFoldDB" id="A0A8J8T607"/>
<dbReference type="InterPro" id="IPR018247">
    <property type="entry name" value="EF_Hand_1_Ca_BS"/>
</dbReference>
<dbReference type="GO" id="GO:0005509">
    <property type="term" value="F:calcium ion binding"/>
    <property type="evidence" value="ECO:0007669"/>
    <property type="project" value="InterPro"/>
</dbReference>
<gene>
    <name evidence="5" type="ORF">FGO68_gene6329</name>
</gene>
<proteinExistence type="predicted"/>
<dbReference type="PROSITE" id="PS50222">
    <property type="entry name" value="EF_HAND_2"/>
    <property type="match status" value="1"/>
</dbReference>
<dbReference type="Proteomes" id="UP000785679">
    <property type="component" value="Unassembled WGS sequence"/>
</dbReference>
<dbReference type="CDD" id="cd00051">
    <property type="entry name" value="EFh"/>
    <property type="match status" value="1"/>
</dbReference>
<reference evidence="5" key="1">
    <citation type="submission" date="2019-06" db="EMBL/GenBank/DDBJ databases">
        <authorList>
            <person name="Zheng W."/>
        </authorList>
    </citation>
    <scope>NUCLEOTIDE SEQUENCE</scope>
    <source>
        <strain evidence="5">QDHG01</strain>
    </source>
</reference>
<evidence type="ECO:0000256" key="1">
    <source>
        <dbReference type="ARBA" id="ARBA00022837"/>
    </source>
</evidence>
<feature type="compositionally biased region" description="Polar residues" evidence="3">
    <location>
        <begin position="322"/>
        <end position="344"/>
    </location>
</feature>
<evidence type="ECO:0000313" key="6">
    <source>
        <dbReference type="Proteomes" id="UP000785679"/>
    </source>
</evidence>
<dbReference type="Gene3D" id="1.10.238.10">
    <property type="entry name" value="EF-hand"/>
    <property type="match status" value="1"/>
</dbReference>
<evidence type="ECO:0000256" key="2">
    <source>
        <dbReference type="SAM" id="Coils"/>
    </source>
</evidence>